<dbReference type="Proteomes" id="UP000535890">
    <property type="component" value="Unassembled WGS sequence"/>
</dbReference>
<feature type="compositionally biased region" description="Low complexity" evidence="1">
    <location>
        <begin position="98"/>
        <end position="116"/>
    </location>
</feature>
<gene>
    <name evidence="3" type="ORF">BJ983_000766</name>
</gene>
<feature type="region of interest" description="Disordered" evidence="1">
    <location>
        <begin position="1"/>
        <end position="64"/>
    </location>
</feature>
<protein>
    <submittedName>
        <fullName evidence="3">Uncharacterized protein</fullName>
    </submittedName>
</protein>
<proteinExistence type="predicted"/>
<feature type="region of interest" description="Disordered" evidence="1">
    <location>
        <begin position="88"/>
        <end position="158"/>
    </location>
</feature>
<accession>A0A7Y9DSP3</accession>
<dbReference type="AlphaFoldDB" id="A0A7Y9DSP3"/>
<dbReference type="RefSeq" id="WP_179792590.1">
    <property type="nucleotide sequence ID" value="NZ_BAABHP010000031.1"/>
</dbReference>
<feature type="transmembrane region" description="Helical" evidence="2">
    <location>
        <begin position="69"/>
        <end position="90"/>
    </location>
</feature>
<evidence type="ECO:0000313" key="3">
    <source>
        <dbReference type="EMBL" id="NYD34664.1"/>
    </source>
</evidence>
<sequence length="158" mass="15943">MSEQSTVTGRHARPEPTDTPSTTGRHSAPEADETPTGNDVPVRPPTRPFEATAPPVRTHHRRPRPRAKLLIVGAVAAVGLAAVVGMGAALTGDPTPAPAAVTATPPSGTPTSVTPPVAAPPVIPTSRNGTRSASPAASTSTRRSTTARSTTTTTTLPG</sequence>
<evidence type="ECO:0000256" key="2">
    <source>
        <dbReference type="SAM" id="Phobius"/>
    </source>
</evidence>
<feature type="compositionally biased region" description="Low complexity" evidence="1">
    <location>
        <begin position="124"/>
        <end position="158"/>
    </location>
</feature>
<keyword evidence="2" id="KW-0812">Transmembrane</keyword>
<evidence type="ECO:0000256" key="1">
    <source>
        <dbReference type="SAM" id="MobiDB-lite"/>
    </source>
</evidence>
<keyword evidence="2" id="KW-0472">Membrane</keyword>
<organism evidence="3 4">
    <name type="scientific">Actinomycetospora corticicola</name>
    <dbReference type="NCBI Taxonomy" id="663602"/>
    <lineage>
        <taxon>Bacteria</taxon>
        <taxon>Bacillati</taxon>
        <taxon>Actinomycetota</taxon>
        <taxon>Actinomycetes</taxon>
        <taxon>Pseudonocardiales</taxon>
        <taxon>Pseudonocardiaceae</taxon>
        <taxon>Actinomycetospora</taxon>
    </lineage>
</organism>
<evidence type="ECO:0000313" key="4">
    <source>
        <dbReference type="Proteomes" id="UP000535890"/>
    </source>
</evidence>
<name>A0A7Y9DSP3_9PSEU</name>
<reference evidence="3 4" key="1">
    <citation type="submission" date="2020-07" db="EMBL/GenBank/DDBJ databases">
        <title>Sequencing the genomes of 1000 actinobacteria strains.</title>
        <authorList>
            <person name="Klenk H.-P."/>
        </authorList>
    </citation>
    <scope>NUCLEOTIDE SEQUENCE [LARGE SCALE GENOMIC DNA]</scope>
    <source>
        <strain evidence="3 4">DSM 45772</strain>
    </source>
</reference>
<keyword evidence="2" id="KW-1133">Transmembrane helix</keyword>
<keyword evidence="4" id="KW-1185">Reference proteome</keyword>
<dbReference type="EMBL" id="JACCBN010000001">
    <property type="protein sequence ID" value="NYD34664.1"/>
    <property type="molecule type" value="Genomic_DNA"/>
</dbReference>
<comment type="caution">
    <text evidence="3">The sequence shown here is derived from an EMBL/GenBank/DDBJ whole genome shotgun (WGS) entry which is preliminary data.</text>
</comment>